<accession>K1WGF7</accession>
<dbReference type="InParanoid" id="K1WGF7"/>
<keyword evidence="3" id="KW-1185">Reference proteome</keyword>
<dbReference type="GeneID" id="18761024"/>
<reference evidence="2 3" key="1">
    <citation type="journal article" date="2012" name="BMC Genomics">
        <title>Sequencing the genome of Marssonina brunnea reveals fungus-poplar co-evolution.</title>
        <authorList>
            <person name="Zhu S."/>
            <person name="Cao Y.-Z."/>
            <person name="Jiang C."/>
            <person name="Tan B.-Y."/>
            <person name="Wang Z."/>
            <person name="Feng S."/>
            <person name="Zhang L."/>
            <person name="Su X.-H."/>
            <person name="Brejova B."/>
            <person name="Vinar T."/>
            <person name="Xu M."/>
            <person name="Wang M.-X."/>
            <person name="Zhang S.-G."/>
            <person name="Huang M.-R."/>
            <person name="Wu R."/>
            <person name="Zhou Y."/>
        </authorList>
    </citation>
    <scope>NUCLEOTIDE SEQUENCE [LARGE SCALE GENOMIC DNA]</scope>
    <source>
        <strain evidence="2 3">MB_m1</strain>
    </source>
</reference>
<feature type="region of interest" description="Disordered" evidence="1">
    <location>
        <begin position="83"/>
        <end position="116"/>
    </location>
</feature>
<sequence>MPPPTPKFNVKTLTMPLAAFTMATLLFVYTRTSIAAAKRNAQRHRDADGGQINWHNENLRRHGRIETPGEGSTVAELLGTLKGAAGTRSVEGEGGEASAGGETEAERRVRERKRGG</sequence>
<dbReference type="Proteomes" id="UP000006753">
    <property type="component" value="Unassembled WGS sequence"/>
</dbReference>
<dbReference type="eggNOG" id="ENOG502RG9B">
    <property type="taxonomic scope" value="Eukaryota"/>
</dbReference>
<protein>
    <submittedName>
        <fullName evidence="2">Uncharacterized protein</fullName>
    </submittedName>
</protein>
<dbReference type="HOGENOM" id="CLU_146824_0_0_1"/>
<gene>
    <name evidence="2" type="ORF">MBM_05089</name>
</gene>
<dbReference type="OrthoDB" id="5304367at2759"/>
<dbReference type="KEGG" id="mbe:MBM_05089"/>
<name>K1WGF7_MARBU</name>
<evidence type="ECO:0000313" key="3">
    <source>
        <dbReference type="Proteomes" id="UP000006753"/>
    </source>
</evidence>
<evidence type="ECO:0000313" key="2">
    <source>
        <dbReference type="EMBL" id="EKD16620.1"/>
    </source>
</evidence>
<dbReference type="OMA" id="QINWHNE"/>
<evidence type="ECO:0000256" key="1">
    <source>
        <dbReference type="SAM" id="MobiDB-lite"/>
    </source>
</evidence>
<organism evidence="2 3">
    <name type="scientific">Marssonina brunnea f. sp. multigermtubi (strain MB_m1)</name>
    <name type="common">Marssonina leaf spot fungus</name>
    <dbReference type="NCBI Taxonomy" id="1072389"/>
    <lineage>
        <taxon>Eukaryota</taxon>
        <taxon>Fungi</taxon>
        <taxon>Dikarya</taxon>
        <taxon>Ascomycota</taxon>
        <taxon>Pezizomycotina</taxon>
        <taxon>Leotiomycetes</taxon>
        <taxon>Helotiales</taxon>
        <taxon>Drepanopezizaceae</taxon>
        <taxon>Drepanopeziza</taxon>
    </lineage>
</organism>
<dbReference type="EMBL" id="JH921438">
    <property type="protein sequence ID" value="EKD16620.1"/>
    <property type="molecule type" value="Genomic_DNA"/>
</dbReference>
<dbReference type="AlphaFoldDB" id="K1WGF7"/>
<proteinExistence type="predicted"/>